<organism evidence="3 6">
    <name type="scientific">Didymodactylos carnosus</name>
    <dbReference type="NCBI Taxonomy" id="1234261"/>
    <lineage>
        <taxon>Eukaryota</taxon>
        <taxon>Metazoa</taxon>
        <taxon>Spiralia</taxon>
        <taxon>Gnathifera</taxon>
        <taxon>Rotifera</taxon>
        <taxon>Eurotatoria</taxon>
        <taxon>Bdelloidea</taxon>
        <taxon>Philodinida</taxon>
        <taxon>Philodinidae</taxon>
        <taxon>Didymodactylos</taxon>
    </lineage>
</organism>
<evidence type="ECO:0000313" key="5">
    <source>
        <dbReference type="EMBL" id="CAF3806696.1"/>
    </source>
</evidence>
<dbReference type="EMBL" id="CAJOBA010000561">
    <property type="protein sequence ID" value="CAF3541374.1"/>
    <property type="molecule type" value="Genomic_DNA"/>
</dbReference>
<evidence type="ECO:0000313" key="2">
    <source>
        <dbReference type="EMBL" id="CAF0761598.1"/>
    </source>
</evidence>
<comment type="caution">
    <text evidence="3">The sequence shown here is derived from an EMBL/GenBank/DDBJ whole genome shotgun (WGS) entry which is preliminary data.</text>
</comment>
<dbReference type="Proteomes" id="UP000677228">
    <property type="component" value="Unassembled WGS sequence"/>
</dbReference>
<protein>
    <recommendedName>
        <fullName evidence="1">Peptidase C19 ubiquitin carboxyl-terminal hydrolase domain-containing protein</fullName>
    </recommendedName>
</protein>
<dbReference type="InterPro" id="IPR038765">
    <property type="entry name" value="Papain-like_cys_pep_sf"/>
</dbReference>
<dbReference type="GO" id="GO:0016579">
    <property type="term" value="P:protein deubiquitination"/>
    <property type="evidence" value="ECO:0007669"/>
    <property type="project" value="InterPro"/>
</dbReference>
<dbReference type="EMBL" id="CAJNOK010000561">
    <property type="protein sequence ID" value="CAF0761598.1"/>
    <property type="molecule type" value="Genomic_DNA"/>
</dbReference>
<dbReference type="Pfam" id="PF00443">
    <property type="entry name" value="UCH"/>
    <property type="match status" value="1"/>
</dbReference>
<evidence type="ECO:0000259" key="1">
    <source>
        <dbReference type="Pfam" id="PF00443"/>
    </source>
</evidence>
<reference evidence="3" key="1">
    <citation type="submission" date="2021-02" db="EMBL/GenBank/DDBJ databases">
        <authorList>
            <person name="Nowell W R."/>
        </authorList>
    </citation>
    <scope>NUCLEOTIDE SEQUENCE</scope>
</reference>
<dbReference type="InterPro" id="IPR001394">
    <property type="entry name" value="Peptidase_C19_UCH"/>
</dbReference>
<sequence length="356" mass="41592">MGLIRQGEMSLQKDTPRLLTLGNRGSDCYVNAAYNMVLNTRTLIKFTDEIDRLLIHFHKSDQTQDVFTALRRLISFGRNKNADSLIKITTSDGDYRQEDQGFIMLIGHGNFKKIVDKNNVLDLREKTLKQFGPLPKLITSMNQRFDQSFNSITYPVTFITNKRQKYHFISAIVHMGTKNGGHYIAFIRRNKYVYILNDNTIDGRFHLDYLRQFLKHVHVQTITYEREDIGNDVRLFTYPDPLELNNHLTRVELVDYYAERKFVLYDDRFKRRPKTDPIAFTEINCPLGLKWRTIKGVFDLMGKRSSWDSNADKIFSSLGSVRRILGRPARCFNGDNARGIDEDEEAEVDVVRRREC</sequence>
<dbReference type="EMBL" id="CAJNOQ010003924">
    <property type="protein sequence ID" value="CAF1036116.1"/>
    <property type="molecule type" value="Genomic_DNA"/>
</dbReference>
<dbReference type="AlphaFoldDB" id="A0A814J8Y2"/>
<evidence type="ECO:0000313" key="4">
    <source>
        <dbReference type="EMBL" id="CAF3541374.1"/>
    </source>
</evidence>
<dbReference type="Proteomes" id="UP000681722">
    <property type="component" value="Unassembled WGS sequence"/>
</dbReference>
<dbReference type="SUPFAM" id="SSF54001">
    <property type="entry name" value="Cysteine proteinases"/>
    <property type="match status" value="1"/>
</dbReference>
<gene>
    <name evidence="3" type="ORF">GPM918_LOCUS15535</name>
    <name evidence="2" type="ORF">OVA965_LOCUS2581</name>
    <name evidence="5" type="ORF">SRO942_LOCUS15535</name>
    <name evidence="4" type="ORF">TMI583_LOCUS2581</name>
</gene>
<keyword evidence="6" id="KW-1185">Reference proteome</keyword>
<evidence type="ECO:0000313" key="3">
    <source>
        <dbReference type="EMBL" id="CAF1036116.1"/>
    </source>
</evidence>
<dbReference type="EMBL" id="CAJOBC010003924">
    <property type="protein sequence ID" value="CAF3806696.1"/>
    <property type="molecule type" value="Genomic_DNA"/>
</dbReference>
<dbReference type="GO" id="GO:0004843">
    <property type="term" value="F:cysteine-type deubiquitinase activity"/>
    <property type="evidence" value="ECO:0007669"/>
    <property type="project" value="InterPro"/>
</dbReference>
<dbReference type="Proteomes" id="UP000682733">
    <property type="component" value="Unassembled WGS sequence"/>
</dbReference>
<dbReference type="Gene3D" id="3.90.70.10">
    <property type="entry name" value="Cysteine proteinases"/>
    <property type="match status" value="1"/>
</dbReference>
<evidence type="ECO:0000313" key="6">
    <source>
        <dbReference type="Proteomes" id="UP000663829"/>
    </source>
</evidence>
<feature type="domain" description="Peptidase C19 ubiquitin carboxyl-terminal hydrolase" evidence="1">
    <location>
        <begin position="160"/>
        <end position="201"/>
    </location>
</feature>
<proteinExistence type="predicted"/>
<dbReference type="Proteomes" id="UP000663829">
    <property type="component" value="Unassembled WGS sequence"/>
</dbReference>
<name>A0A814J8Y2_9BILA</name>
<accession>A0A814J8Y2</accession>